<proteinExistence type="predicted"/>
<comment type="caution">
    <text evidence="2">The sequence shown here is derived from an EMBL/GenBank/DDBJ whole genome shotgun (WGS) entry which is preliminary data.</text>
</comment>
<gene>
    <name evidence="2" type="ORF">KQX54_007166</name>
</gene>
<evidence type="ECO:0000256" key="1">
    <source>
        <dbReference type="SAM" id="MobiDB-lite"/>
    </source>
</evidence>
<feature type="region of interest" description="Disordered" evidence="1">
    <location>
        <begin position="42"/>
        <end position="86"/>
    </location>
</feature>
<feature type="compositionally biased region" description="Basic and acidic residues" evidence="1">
    <location>
        <begin position="75"/>
        <end position="86"/>
    </location>
</feature>
<sequence length="86" mass="9596">MRVRCECGVILYSITELESRSLALLPAQHRVDIEGLRVNRSDSTVVGNEPRKGKGMQARRDGGPVANQPSSAKGCEQERLRKERTF</sequence>
<reference evidence="2 3" key="1">
    <citation type="journal article" date="2021" name="J. Hered.">
        <title>A chromosome-level genome assembly of the parasitoid wasp, Cotesia glomerata (Hymenoptera: Braconidae).</title>
        <authorList>
            <person name="Pinto B.J."/>
            <person name="Weis J.J."/>
            <person name="Gamble T."/>
            <person name="Ode P.J."/>
            <person name="Paul R."/>
            <person name="Zaspel J.M."/>
        </authorList>
    </citation>
    <scope>NUCLEOTIDE SEQUENCE [LARGE SCALE GENOMIC DNA]</scope>
    <source>
        <strain evidence="2">CgM1</strain>
    </source>
</reference>
<accession>A0AAV7J7E6</accession>
<organism evidence="2 3">
    <name type="scientific">Cotesia glomerata</name>
    <name type="common">Lepidopteran parasitic wasp</name>
    <name type="synonym">Apanteles glomeratus</name>
    <dbReference type="NCBI Taxonomy" id="32391"/>
    <lineage>
        <taxon>Eukaryota</taxon>
        <taxon>Metazoa</taxon>
        <taxon>Ecdysozoa</taxon>
        <taxon>Arthropoda</taxon>
        <taxon>Hexapoda</taxon>
        <taxon>Insecta</taxon>
        <taxon>Pterygota</taxon>
        <taxon>Neoptera</taxon>
        <taxon>Endopterygota</taxon>
        <taxon>Hymenoptera</taxon>
        <taxon>Apocrita</taxon>
        <taxon>Ichneumonoidea</taxon>
        <taxon>Braconidae</taxon>
        <taxon>Microgastrinae</taxon>
        <taxon>Cotesia</taxon>
    </lineage>
</organism>
<protein>
    <submittedName>
        <fullName evidence="2">Uncharacterized protein</fullName>
    </submittedName>
</protein>
<keyword evidence="3" id="KW-1185">Reference proteome</keyword>
<name>A0AAV7J7E6_COTGL</name>
<dbReference type="EMBL" id="JAHXZJ010000001">
    <property type="protein sequence ID" value="KAH0567162.1"/>
    <property type="molecule type" value="Genomic_DNA"/>
</dbReference>
<dbReference type="Proteomes" id="UP000826195">
    <property type="component" value="Unassembled WGS sequence"/>
</dbReference>
<evidence type="ECO:0000313" key="3">
    <source>
        <dbReference type="Proteomes" id="UP000826195"/>
    </source>
</evidence>
<dbReference type="AlphaFoldDB" id="A0AAV7J7E6"/>
<evidence type="ECO:0000313" key="2">
    <source>
        <dbReference type="EMBL" id="KAH0567162.1"/>
    </source>
</evidence>